<dbReference type="Gene3D" id="2.30.110.10">
    <property type="entry name" value="Electron Transport, Fmn-binding Protein, Chain A"/>
    <property type="match status" value="1"/>
</dbReference>
<dbReference type="InterPro" id="IPR012349">
    <property type="entry name" value="Split_barrel_FMN-bd"/>
</dbReference>
<dbReference type="GO" id="GO:0042602">
    <property type="term" value="F:riboflavin reductase (NADPH) activity"/>
    <property type="evidence" value="ECO:0007669"/>
    <property type="project" value="TreeGrafter"/>
</dbReference>
<reference evidence="4 5" key="1">
    <citation type="submission" date="2020-04" db="EMBL/GenBank/DDBJ databases">
        <title>Enterovirga sp. isolate from soil.</title>
        <authorList>
            <person name="Chea S."/>
            <person name="Kim D.-U."/>
        </authorList>
    </citation>
    <scope>NUCLEOTIDE SEQUENCE [LARGE SCALE GENOMIC DNA]</scope>
    <source>
        <strain evidence="4 5">DB1703</strain>
    </source>
</reference>
<name>A0A849I3J5_9HYPH</name>
<accession>A0A849I3J5</accession>
<keyword evidence="2" id="KW-0560">Oxidoreductase</keyword>
<protein>
    <submittedName>
        <fullName evidence="4">Flavin reductase family protein</fullName>
    </submittedName>
</protein>
<dbReference type="Proteomes" id="UP000564885">
    <property type="component" value="Unassembled WGS sequence"/>
</dbReference>
<sequence>MTMLSLPLDREATDPRLLRQALGRFATGVTVITTKTPDGKYEGLTANSFSAVSLDPPLVLWSLRLAAPSLPGFKAAGHFVVNVLSTAQSLTSRHFATPRHDKFEGVRFSAGIAGCPMLDESLAIFECRTESTIEGGDHMIFIGRVVQAHYREGEPLIFAAGKYGTHAPLDGD</sequence>
<dbReference type="PANTHER" id="PTHR30466:SF11">
    <property type="entry name" value="FLAVIN-DEPENDENT MONOOXYGENASE, REDUCTASE SUBUNIT HSAB"/>
    <property type="match status" value="1"/>
</dbReference>
<dbReference type="AlphaFoldDB" id="A0A849I3J5"/>
<evidence type="ECO:0000313" key="5">
    <source>
        <dbReference type="Proteomes" id="UP000564885"/>
    </source>
</evidence>
<dbReference type="PANTHER" id="PTHR30466">
    <property type="entry name" value="FLAVIN REDUCTASE"/>
    <property type="match status" value="1"/>
</dbReference>
<dbReference type="SUPFAM" id="SSF50475">
    <property type="entry name" value="FMN-binding split barrel"/>
    <property type="match status" value="1"/>
</dbReference>
<keyword evidence="5" id="KW-1185">Reference proteome</keyword>
<dbReference type="InterPro" id="IPR050268">
    <property type="entry name" value="NADH-dep_flavin_reductase"/>
</dbReference>
<proteinExistence type="inferred from homology"/>
<evidence type="ECO:0000313" key="4">
    <source>
        <dbReference type="EMBL" id="NNM70959.1"/>
    </source>
</evidence>
<dbReference type="SMART" id="SM00903">
    <property type="entry name" value="Flavin_Reduct"/>
    <property type="match status" value="1"/>
</dbReference>
<dbReference type="Pfam" id="PF01613">
    <property type="entry name" value="Flavin_Reduct"/>
    <property type="match status" value="1"/>
</dbReference>
<feature type="domain" description="Flavin reductase like" evidence="3">
    <location>
        <begin position="22"/>
        <end position="165"/>
    </location>
</feature>
<dbReference type="RefSeq" id="WP_171216474.1">
    <property type="nucleotide sequence ID" value="NZ_JABEPP010000001.1"/>
</dbReference>
<dbReference type="InterPro" id="IPR002563">
    <property type="entry name" value="Flavin_Rdtase-like_dom"/>
</dbReference>
<gene>
    <name evidence="4" type="ORF">HJG44_00930</name>
</gene>
<dbReference type="GO" id="GO:0010181">
    <property type="term" value="F:FMN binding"/>
    <property type="evidence" value="ECO:0007669"/>
    <property type="project" value="InterPro"/>
</dbReference>
<evidence type="ECO:0000256" key="2">
    <source>
        <dbReference type="ARBA" id="ARBA00023002"/>
    </source>
</evidence>
<comment type="similarity">
    <text evidence="1">Belongs to the non-flavoprotein flavin reductase family.</text>
</comment>
<evidence type="ECO:0000259" key="3">
    <source>
        <dbReference type="SMART" id="SM00903"/>
    </source>
</evidence>
<organism evidence="4 5">
    <name type="scientific">Enterovirga aerilata</name>
    <dbReference type="NCBI Taxonomy" id="2730920"/>
    <lineage>
        <taxon>Bacteria</taxon>
        <taxon>Pseudomonadati</taxon>
        <taxon>Pseudomonadota</taxon>
        <taxon>Alphaproteobacteria</taxon>
        <taxon>Hyphomicrobiales</taxon>
        <taxon>Methylobacteriaceae</taxon>
        <taxon>Enterovirga</taxon>
    </lineage>
</organism>
<comment type="caution">
    <text evidence="4">The sequence shown here is derived from an EMBL/GenBank/DDBJ whole genome shotgun (WGS) entry which is preliminary data.</text>
</comment>
<dbReference type="EMBL" id="JABEPP010000001">
    <property type="protein sequence ID" value="NNM70959.1"/>
    <property type="molecule type" value="Genomic_DNA"/>
</dbReference>
<evidence type="ECO:0000256" key="1">
    <source>
        <dbReference type="ARBA" id="ARBA00008898"/>
    </source>
</evidence>